<dbReference type="EMBL" id="WNDP01000216">
    <property type="protein sequence ID" value="KAF1015412.1"/>
    <property type="molecule type" value="Genomic_DNA"/>
</dbReference>
<comment type="caution">
    <text evidence="1">The sequence shown here is derived from an EMBL/GenBank/DDBJ whole genome shotgun (WGS) entry which is preliminary data.</text>
</comment>
<evidence type="ECO:0000313" key="1">
    <source>
        <dbReference type="EMBL" id="KAF1015412.1"/>
    </source>
</evidence>
<accession>A0A833PB35</accession>
<reference evidence="2" key="1">
    <citation type="journal article" date="2020" name="MBio">
        <title>Horizontal gene transfer to a defensive symbiont with a reduced genome amongst a multipartite beetle microbiome.</title>
        <authorList>
            <person name="Waterworth S.C."/>
            <person name="Florez L.V."/>
            <person name="Rees E.R."/>
            <person name="Hertweck C."/>
            <person name="Kaltenpoth M."/>
            <person name="Kwan J.C."/>
        </authorList>
    </citation>
    <scope>NUCLEOTIDE SEQUENCE [LARGE SCALE GENOMIC DNA]</scope>
</reference>
<name>A0A833PB35_ACIBZ</name>
<gene>
    <name evidence="1" type="ORF">GAK29_04568</name>
</gene>
<protein>
    <submittedName>
        <fullName evidence="1">Uncharacterized protein</fullName>
    </submittedName>
</protein>
<dbReference type="AlphaFoldDB" id="A0A833PB35"/>
<proteinExistence type="predicted"/>
<evidence type="ECO:0000313" key="2">
    <source>
        <dbReference type="Proteomes" id="UP000490535"/>
    </source>
</evidence>
<dbReference type="Proteomes" id="UP000490535">
    <property type="component" value="Unassembled WGS sequence"/>
</dbReference>
<organism evidence="1 2">
    <name type="scientific">Acinetobacter bereziniae</name>
    <name type="common">Acinetobacter genomosp. 10</name>
    <dbReference type="NCBI Taxonomy" id="106648"/>
    <lineage>
        <taxon>Bacteria</taxon>
        <taxon>Pseudomonadati</taxon>
        <taxon>Pseudomonadota</taxon>
        <taxon>Gammaproteobacteria</taxon>
        <taxon>Moraxellales</taxon>
        <taxon>Moraxellaceae</taxon>
        <taxon>Acinetobacter</taxon>
    </lineage>
</organism>
<sequence>MENKEKRQRFLLPVDYIYDGFVFPQGTLINTYNAHDDGGRYRYLTLSGLEQARFQQPVQIAGIWTKAIKIDSDFNFLIELSQDQDISPVYIQNDQGEYQQDSSHPSIHCKSGQIAQYTVNSNYYPDKDYTREDWYTLEDECFEPKLWLFRGCFSAPPIYVERPYPQSKLHDHERMSDVTSTSLL</sequence>